<evidence type="ECO:0000256" key="2">
    <source>
        <dbReference type="ARBA" id="ARBA00022723"/>
    </source>
</evidence>
<evidence type="ECO:0000256" key="4">
    <source>
        <dbReference type="ARBA" id="ARBA00022842"/>
    </source>
</evidence>
<feature type="binding site" evidence="5">
    <location>
        <position position="92"/>
    </location>
    <ligand>
        <name>Mg(2+)</name>
        <dbReference type="ChEBI" id="CHEBI:18420"/>
        <label>1</label>
        <note>catalytic</note>
    </ligand>
</feature>
<dbReference type="PROSITE" id="PS00629">
    <property type="entry name" value="IMP_1"/>
    <property type="match status" value="1"/>
</dbReference>
<dbReference type="Gene3D" id="3.40.190.80">
    <property type="match status" value="1"/>
</dbReference>
<evidence type="ECO:0000256" key="5">
    <source>
        <dbReference type="PIRSR" id="PIRSR600760-2"/>
    </source>
</evidence>
<dbReference type="InterPro" id="IPR020550">
    <property type="entry name" value="Inositol_monophosphatase_CS"/>
</dbReference>
<protein>
    <submittedName>
        <fullName evidence="6">Inositol monophosphatase family protein</fullName>
    </submittedName>
</protein>
<gene>
    <name evidence="6" type="ORF">H6P80_00245</name>
</gene>
<evidence type="ECO:0000313" key="7">
    <source>
        <dbReference type="Proteomes" id="UP000564378"/>
    </source>
</evidence>
<feature type="binding site" evidence="5">
    <location>
        <position position="90"/>
    </location>
    <ligand>
        <name>Mg(2+)</name>
        <dbReference type="ChEBI" id="CHEBI:18420"/>
        <label>2</label>
    </ligand>
</feature>
<dbReference type="InterPro" id="IPR020583">
    <property type="entry name" value="Inositol_monoP_metal-BS"/>
</dbReference>
<keyword evidence="2 5" id="KW-0479">Metal-binding</keyword>
<feature type="binding site" evidence="5">
    <location>
        <position position="93"/>
    </location>
    <ligand>
        <name>Mg(2+)</name>
        <dbReference type="ChEBI" id="CHEBI:18420"/>
        <label>2</label>
    </ligand>
</feature>
<comment type="cofactor">
    <cofactor evidence="5">
        <name>Mg(2+)</name>
        <dbReference type="ChEBI" id="CHEBI:18420"/>
    </cofactor>
</comment>
<name>A0A842HUH8_9SPHN</name>
<evidence type="ECO:0000256" key="3">
    <source>
        <dbReference type="ARBA" id="ARBA00022801"/>
    </source>
</evidence>
<dbReference type="PRINTS" id="PR00377">
    <property type="entry name" value="IMPHPHTASES"/>
</dbReference>
<dbReference type="CDD" id="cd01637">
    <property type="entry name" value="IMPase_like"/>
    <property type="match status" value="1"/>
</dbReference>
<keyword evidence="3" id="KW-0378">Hydrolase</keyword>
<dbReference type="PANTHER" id="PTHR20854:SF4">
    <property type="entry name" value="INOSITOL-1-MONOPHOSPHATASE-RELATED"/>
    <property type="match status" value="1"/>
</dbReference>
<dbReference type="GO" id="GO:0008934">
    <property type="term" value="F:inositol monophosphate 1-phosphatase activity"/>
    <property type="evidence" value="ECO:0007669"/>
    <property type="project" value="TreeGrafter"/>
</dbReference>
<evidence type="ECO:0000256" key="1">
    <source>
        <dbReference type="ARBA" id="ARBA00009759"/>
    </source>
</evidence>
<dbReference type="AlphaFoldDB" id="A0A842HUH8"/>
<proteinExistence type="inferred from homology"/>
<accession>A0A842HUH8</accession>
<keyword evidence="4 5" id="KW-0460">Magnesium</keyword>
<dbReference type="Proteomes" id="UP000564378">
    <property type="component" value="Unassembled WGS sequence"/>
</dbReference>
<dbReference type="Gene3D" id="3.30.540.10">
    <property type="entry name" value="Fructose-1,6-Bisphosphatase, subunit A, domain 1"/>
    <property type="match status" value="1"/>
</dbReference>
<dbReference type="InterPro" id="IPR000760">
    <property type="entry name" value="Inositol_monophosphatase-like"/>
</dbReference>
<dbReference type="GO" id="GO:0046872">
    <property type="term" value="F:metal ion binding"/>
    <property type="evidence" value="ECO:0007669"/>
    <property type="project" value="UniProtKB-KW"/>
</dbReference>
<evidence type="ECO:0000313" key="6">
    <source>
        <dbReference type="EMBL" id="MBC2776041.1"/>
    </source>
</evidence>
<feature type="binding site" evidence="5">
    <location>
        <position position="214"/>
    </location>
    <ligand>
        <name>Mg(2+)</name>
        <dbReference type="ChEBI" id="CHEBI:18420"/>
        <label>1</label>
        <note>catalytic</note>
    </ligand>
</feature>
<dbReference type="GO" id="GO:0046854">
    <property type="term" value="P:phosphatidylinositol phosphate biosynthetic process"/>
    <property type="evidence" value="ECO:0007669"/>
    <property type="project" value="InterPro"/>
</dbReference>
<dbReference type="PANTHER" id="PTHR20854">
    <property type="entry name" value="INOSITOL MONOPHOSPHATASE"/>
    <property type="match status" value="1"/>
</dbReference>
<feature type="binding site" evidence="5">
    <location>
        <position position="71"/>
    </location>
    <ligand>
        <name>Mg(2+)</name>
        <dbReference type="ChEBI" id="CHEBI:18420"/>
        <label>1</label>
        <note>catalytic</note>
    </ligand>
</feature>
<dbReference type="PROSITE" id="PS00630">
    <property type="entry name" value="IMP_2"/>
    <property type="match status" value="1"/>
</dbReference>
<dbReference type="EMBL" id="JACJVJ010000001">
    <property type="protein sequence ID" value="MBC2776041.1"/>
    <property type="molecule type" value="Genomic_DNA"/>
</dbReference>
<keyword evidence="7" id="KW-1185">Reference proteome</keyword>
<reference evidence="6 7" key="1">
    <citation type="submission" date="2020-08" db="EMBL/GenBank/DDBJ databases">
        <title>Draft genome sequence of Parasphingopyxis sp. GrpM-11.</title>
        <authorList>
            <person name="Oh J."/>
            <person name="Roh D.-H."/>
        </authorList>
    </citation>
    <scope>NUCLEOTIDE SEQUENCE [LARGE SCALE GENOMIC DNA]</scope>
    <source>
        <strain evidence="6 7">GrpM-11</strain>
    </source>
</reference>
<comment type="caution">
    <text evidence="6">The sequence shown here is derived from an EMBL/GenBank/DDBJ whole genome shotgun (WGS) entry which is preliminary data.</text>
</comment>
<dbReference type="GO" id="GO:0006020">
    <property type="term" value="P:inositol metabolic process"/>
    <property type="evidence" value="ECO:0007669"/>
    <property type="project" value="TreeGrafter"/>
</dbReference>
<sequence length="249" mass="26291">MNHDHAPLDAALVALARRAATASGDLLRQNFGQAELLSQQGRDIKLGEDHRAQQLIVETIRSGSDLPILTEEAGWIGEPPPGEGLYWVVDPLDGSFNYRTGTPLCGTAVALCAGLTPLAGCIHDFLRDALYWGGPGIGLYCNDDPLGDLPQPHGILATGFPVGGDFSDQGIAAIVRQISDYKKVRMIGSAALSLAWVASGRFDAYAESGIRWWDVAAGLALVAATGGRVAIAGESPDGTFEIFASRHPE</sequence>
<dbReference type="GO" id="GO:0007165">
    <property type="term" value="P:signal transduction"/>
    <property type="evidence" value="ECO:0007669"/>
    <property type="project" value="TreeGrafter"/>
</dbReference>
<comment type="similarity">
    <text evidence="1">Belongs to the inositol monophosphatase superfamily.</text>
</comment>
<dbReference type="SUPFAM" id="SSF56655">
    <property type="entry name" value="Carbohydrate phosphatase"/>
    <property type="match status" value="1"/>
</dbReference>
<dbReference type="Pfam" id="PF00459">
    <property type="entry name" value="Inositol_P"/>
    <property type="match status" value="1"/>
</dbReference>
<dbReference type="RefSeq" id="WP_185799361.1">
    <property type="nucleotide sequence ID" value="NZ_JACJVJ010000001.1"/>
</dbReference>
<organism evidence="6 7">
    <name type="scientific">Parasphingopyxis marina</name>
    <dbReference type="NCBI Taxonomy" id="2761622"/>
    <lineage>
        <taxon>Bacteria</taxon>
        <taxon>Pseudomonadati</taxon>
        <taxon>Pseudomonadota</taxon>
        <taxon>Alphaproteobacteria</taxon>
        <taxon>Sphingomonadales</taxon>
        <taxon>Sphingomonadaceae</taxon>
        <taxon>Parasphingopyxis</taxon>
    </lineage>
</organism>